<evidence type="ECO:0000313" key="2">
    <source>
        <dbReference type="Proteomes" id="UP000518605"/>
    </source>
</evidence>
<reference evidence="1 2" key="1">
    <citation type="submission" date="2020-08" db="EMBL/GenBank/DDBJ databases">
        <title>Genomic Encyclopedia of Type Strains, Phase III (KMG-III): the genomes of soil and plant-associated and newly described type strains.</title>
        <authorList>
            <person name="Whitman W."/>
        </authorList>
    </citation>
    <scope>NUCLEOTIDE SEQUENCE [LARGE SCALE GENOMIC DNA]</scope>
    <source>
        <strain evidence="1 2">CECT 8234</strain>
    </source>
</reference>
<gene>
    <name evidence="1" type="ORF">FHS16_005263</name>
</gene>
<keyword evidence="2" id="KW-1185">Reference proteome</keyword>
<dbReference type="AlphaFoldDB" id="A0A7W5GCS3"/>
<name>A0A7W5GCS3_9BACL</name>
<protein>
    <submittedName>
        <fullName evidence="1">Uncharacterized protein</fullName>
    </submittedName>
</protein>
<accession>A0A7W5GCS3</accession>
<proteinExistence type="predicted"/>
<organism evidence="1 2">
    <name type="scientific">Paenibacillus endophyticus</name>
    <dbReference type="NCBI Taxonomy" id="1294268"/>
    <lineage>
        <taxon>Bacteria</taxon>
        <taxon>Bacillati</taxon>
        <taxon>Bacillota</taxon>
        <taxon>Bacilli</taxon>
        <taxon>Bacillales</taxon>
        <taxon>Paenibacillaceae</taxon>
        <taxon>Paenibacillus</taxon>
    </lineage>
</organism>
<comment type="caution">
    <text evidence="1">The sequence shown here is derived from an EMBL/GenBank/DDBJ whole genome shotgun (WGS) entry which is preliminary data.</text>
</comment>
<sequence length="36" mass="4729">MTELHPYIFEQLLYIQQAELEQRSRLAWMWYWRRDK</sequence>
<evidence type="ECO:0000313" key="1">
    <source>
        <dbReference type="EMBL" id="MBB3155155.1"/>
    </source>
</evidence>
<dbReference type="Proteomes" id="UP000518605">
    <property type="component" value="Unassembled WGS sequence"/>
</dbReference>
<dbReference type="EMBL" id="JACHXW010000022">
    <property type="protein sequence ID" value="MBB3155155.1"/>
    <property type="molecule type" value="Genomic_DNA"/>
</dbReference>